<feature type="non-terminal residue" evidence="2">
    <location>
        <position position="1"/>
    </location>
</feature>
<organism evidence="2">
    <name type="scientific">uncultured Gemmatimonadota bacterium</name>
    <dbReference type="NCBI Taxonomy" id="203437"/>
    <lineage>
        <taxon>Bacteria</taxon>
        <taxon>Pseudomonadati</taxon>
        <taxon>Gemmatimonadota</taxon>
        <taxon>environmental samples</taxon>
    </lineage>
</organism>
<dbReference type="EMBL" id="CADCTW010000205">
    <property type="protein sequence ID" value="CAA9361599.1"/>
    <property type="molecule type" value="Genomic_DNA"/>
</dbReference>
<feature type="compositionally biased region" description="Low complexity" evidence="1">
    <location>
        <begin position="179"/>
        <end position="191"/>
    </location>
</feature>
<gene>
    <name evidence="2" type="ORF">AVDCRST_MAG68-4489</name>
</gene>
<feature type="non-terminal residue" evidence="2">
    <location>
        <position position="254"/>
    </location>
</feature>
<accession>A0A6J4MK81</accession>
<feature type="compositionally biased region" description="Low complexity" evidence="1">
    <location>
        <begin position="127"/>
        <end position="139"/>
    </location>
</feature>
<feature type="compositionally biased region" description="Basic residues" evidence="1">
    <location>
        <begin position="244"/>
        <end position="254"/>
    </location>
</feature>
<feature type="compositionally biased region" description="Basic residues" evidence="1">
    <location>
        <begin position="211"/>
        <end position="226"/>
    </location>
</feature>
<name>A0A6J4MK81_9BACT</name>
<proteinExistence type="predicted"/>
<reference evidence="2" key="1">
    <citation type="submission" date="2020-02" db="EMBL/GenBank/DDBJ databases">
        <authorList>
            <person name="Meier V. D."/>
        </authorList>
    </citation>
    <scope>NUCLEOTIDE SEQUENCE</scope>
    <source>
        <strain evidence="2">AVDCRST_MAG68</strain>
    </source>
</reference>
<evidence type="ECO:0000256" key="1">
    <source>
        <dbReference type="SAM" id="MobiDB-lite"/>
    </source>
</evidence>
<feature type="compositionally biased region" description="Basic residues" evidence="1">
    <location>
        <begin position="117"/>
        <end position="126"/>
    </location>
</feature>
<protein>
    <submittedName>
        <fullName evidence="2">Uncharacterized protein</fullName>
    </submittedName>
</protein>
<dbReference type="AlphaFoldDB" id="A0A6J4MK81"/>
<feature type="compositionally biased region" description="Gly residues" evidence="1">
    <location>
        <begin position="58"/>
        <end position="73"/>
    </location>
</feature>
<feature type="region of interest" description="Disordered" evidence="1">
    <location>
        <begin position="1"/>
        <end position="254"/>
    </location>
</feature>
<evidence type="ECO:0000313" key="2">
    <source>
        <dbReference type="EMBL" id="CAA9361599.1"/>
    </source>
</evidence>
<sequence length="254" mass="26394">DRIDRAARDGAAHPRPRGMGRHRPRGNESGGPGGPAVHARGEDPLRGGEPGALSQAGAGAGGGDRVGAGGAGGVAVDERTGQVAPRLRAVRAAYRRHAGGDGARPSALLRRCAGGGGRRRAPHRPPGRGARLQAGQGRPRPARLDGVRGRQRARGHRPRDAGGPCRHEGPLHLRGPGGRPFQPQGRSPRPGADGDGGAARARAGRLDPGLHRRPGGRPPRLHRRPRGPLDGARRPPRLRPAGPRLRRRAGGTEL</sequence>
<feature type="compositionally biased region" description="Basic residues" evidence="1">
    <location>
        <begin position="14"/>
        <end position="24"/>
    </location>
</feature>
<feature type="compositionally biased region" description="Basic and acidic residues" evidence="1">
    <location>
        <begin position="1"/>
        <end position="12"/>
    </location>
</feature>